<dbReference type="Proteomes" id="UP000025227">
    <property type="component" value="Unplaced"/>
</dbReference>
<keyword evidence="1" id="KW-1185">Reference proteome</keyword>
<protein>
    <submittedName>
        <fullName evidence="2">Endonuclease-reverse transcriptase</fullName>
    </submittedName>
</protein>
<evidence type="ECO:0000313" key="1">
    <source>
        <dbReference type="Proteomes" id="UP000025227"/>
    </source>
</evidence>
<dbReference type="OrthoDB" id="5869208at2759"/>
<accession>A0A7I4YST1</accession>
<evidence type="ECO:0000313" key="2">
    <source>
        <dbReference type="WBParaSite" id="HCON_00142130-00001"/>
    </source>
</evidence>
<dbReference type="AlphaFoldDB" id="A0A7I4YST1"/>
<sequence>MTDVAVVPSFNTGSDHRLVRGRFHFGCGLMCLTSIRSRQPCPTILDEDAVTRLAKEESFEVMDDVDANYEYHVQTVTATASSCRSVAPTHSSRCISASARALLEKRRNMNRQENHIEYTLLSGLCRQRIAEDRTNFARSKLLDEADNRRSLRKARRKIAEHRLRIPCLKTATGTRCCSIPGMEEILTTFYSALFKSDLPVASKEKTAMEETLHFLSSELRHAIETMPRGKATGKDGISVELLQACGPPLYRALARRYTWRRVRFQRRGSSFRRCCCSRRATKKI</sequence>
<proteinExistence type="predicted"/>
<organism evidence="1 2">
    <name type="scientific">Haemonchus contortus</name>
    <name type="common">Barber pole worm</name>
    <dbReference type="NCBI Taxonomy" id="6289"/>
    <lineage>
        <taxon>Eukaryota</taxon>
        <taxon>Metazoa</taxon>
        <taxon>Ecdysozoa</taxon>
        <taxon>Nematoda</taxon>
        <taxon>Chromadorea</taxon>
        <taxon>Rhabditida</taxon>
        <taxon>Rhabditina</taxon>
        <taxon>Rhabditomorpha</taxon>
        <taxon>Strongyloidea</taxon>
        <taxon>Trichostrongylidae</taxon>
        <taxon>Haemonchus</taxon>
    </lineage>
</organism>
<name>A0A7I4YST1_HAECO</name>
<dbReference type="WBParaSite" id="HCON_00142130-00001">
    <property type="protein sequence ID" value="HCON_00142130-00001"/>
    <property type="gene ID" value="HCON_00142130"/>
</dbReference>
<reference evidence="2" key="1">
    <citation type="submission" date="2020-12" db="UniProtKB">
        <authorList>
            <consortium name="WormBaseParasite"/>
        </authorList>
    </citation>
    <scope>IDENTIFICATION</scope>
    <source>
        <strain evidence="2">MHco3</strain>
    </source>
</reference>